<dbReference type="InterPro" id="IPR037682">
    <property type="entry name" value="TonB_C"/>
</dbReference>
<dbReference type="Pfam" id="PF03544">
    <property type="entry name" value="TonB_C"/>
    <property type="match status" value="1"/>
</dbReference>
<evidence type="ECO:0000256" key="11">
    <source>
        <dbReference type="SAM" id="SignalP"/>
    </source>
</evidence>
<dbReference type="EMBL" id="CP023344">
    <property type="protein sequence ID" value="ATC65619.1"/>
    <property type="molecule type" value="Genomic_DNA"/>
</dbReference>
<feature type="domain" description="TonB C-terminal" evidence="12">
    <location>
        <begin position="139"/>
        <end position="229"/>
    </location>
</feature>
<dbReference type="PANTHER" id="PTHR33446">
    <property type="entry name" value="PROTEIN TONB-RELATED"/>
    <property type="match status" value="1"/>
</dbReference>
<evidence type="ECO:0000256" key="10">
    <source>
        <dbReference type="SAM" id="MobiDB-lite"/>
    </source>
</evidence>
<dbReference type="RefSeq" id="WP_096057248.1">
    <property type="nucleotide sequence ID" value="NZ_CP023344.1"/>
</dbReference>
<evidence type="ECO:0000256" key="7">
    <source>
        <dbReference type="ARBA" id="ARBA00022927"/>
    </source>
</evidence>
<keyword evidence="7" id="KW-0653">Protein transport</keyword>
<evidence type="ECO:0000256" key="5">
    <source>
        <dbReference type="ARBA" id="ARBA00022519"/>
    </source>
</evidence>
<keyword evidence="4" id="KW-1003">Cell membrane</keyword>
<evidence type="ECO:0000256" key="3">
    <source>
        <dbReference type="ARBA" id="ARBA00022448"/>
    </source>
</evidence>
<feature type="compositionally biased region" description="Low complexity" evidence="10">
    <location>
        <begin position="106"/>
        <end position="118"/>
    </location>
</feature>
<keyword evidence="14" id="KW-1185">Reference proteome</keyword>
<evidence type="ECO:0000313" key="14">
    <source>
        <dbReference type="Proteomes" id="UP000217265"/>
    </source>
</evidence>
<dbReference type="PROSITE" id="PS52015">
    <property type="entry name" value="TONB_CTD"/>
    <property type="match status" value="1"/>
</dbReference>
<proteinExistence type="inferred from homology"/>
<evidence type="ECO:0000256" key="8">
    <source>
        <dbReference type="ARBA" id="ARBA00022989"/>
    </source>
</evidence>
<dbReference type="InterPro" id="IPR051045">
    <property type="entry name" value="TonB-dependent_transducer"/>
</dbReference>
<evidence type="ECO:0000256" key="6">
    <source>
        <dbReference type="ARBA" id="ARBA00022692"/>
    </source>
</evidence>
<evidence type="ECO:0000256" key="2">
    <source>
        <dbReference type="ARBA" id="ARBA00006555"/>
    </source>
</evidence>
<dbReference type="OrthoDB" id="192927at2"/>
<feature type="region of interest" description="Disordered" evidence="10">
    <location>
        <begin position="105"/>
        <end position="125"/>
    </location>
</feature>
<keyword evidence="8" id="KW-1133">Transmembrane helix</keyword>
<evidence type="ECO:0000256" key="4">
    <source>
        <dbReference type="ARBA" id="ARBA00022475"/>
    </source>
</evidence>
<keyword evidence="3" id="KW-0813">Transport</keyword>
<name>A0A290QAD3_9BACT</name>
<dbReference type="InterPro" id="IPR006260">
    <property type="entry name" value="TonB/TolA_C"/>
</dbReference>
<dbReference type="Proteomes" id="UP000217265">
    <property type="component" value="Chromosome"/>
</dbReference>
<protein>
    <recommendedName>
        <fullName evidence="12">TonB C-terminal domain-containing protein</fullName>
    </recommendedName>
</protein>
<evidence type="ECO:0000259" key="12">
    <source>
        <dbReference type="PROSITE" id="PS52015"/>
    </source>
</evidence>
<keyword evidence="5" id="KW-0997">Cell inner membrane</keyword>
<dbReference type="NCBIfam" id="TIGR01352">
    <property type="entry name" value="tonB_Cterm"/>
    <property type="match status" value="1"/>
</dbReference>
<keyword evidence="6" id="KW-0812">Transmembrane</keyword>
<sequence length="229" mass="24743">MSRPFTLPVVIACSAHALLMFGFTKPSVNPPIKPPVDEHDGWVPVIIPAEEIEKPEPVASLEKQAGGKLAAPMPLTPDKAADKISPDDLLMVLTESDPLRVKVDTNIISPGPGSPNGDPDAREYGPGTPDGKIIFAPTALDNTPRTRVQNPPSYPFSLKSSGVSGEVLVEFVVDEHGRVINPRVLRSTHADFEAPTLSAVSKWRFEPGTRNMAPVRFKMVVPVKFSLNE</sequence>
<keyword evidence="11" id="KW-0732">Signal</keyword>
<evidence type="ECO:0000256" key="1">
    <source>
        <dbReference type="ARBA" id="ARBA00004383"/>
    </source>
</evidence>
<evidence type="ECO:0000256" key="9">
    <source>
        <dbReference type="ARBA" id="ARBA00023136"/>
    </source>
</evidence>
<accession>A0A290QAD3</accession>
<reference evidence="13 14" key="1">
    <citation type="submission" date="2017-09" db="EMBL/GenBank/DDBJ databases">
        <title>Complete genome sequence of Verrucomicrobial strain HZ-65, isolated from freshwater.</title>
        <authorList>
            <person name="Choi A."/>
        </authorList>
    </citation>
    <scope>NUCLEOTIDE SEQUENCE [LARGE SCALE GENOMIC DNA]</scope>
    <source>
        <strain evidence="13 14">HZ-65</strain>
    </source>
</reference>
<feature type="signal peptide" evidence="11">
    <location>
        <begin position="1"/>
        <end position="17"/>
    </location>
</feature>
<feature type="chain" id="PRO_5011973558" description="TonB C-terminal domain-containing protein" evidence="11">
    <location>
        <begin position="18"/>
        <end position="229"/>
    </location>
</feature>
<dbReference type="SUPFAM" id="SSF74653">
    <property type="entry name" value="TolA/TonB C-terminal domain"/>
    <property type="match status" value="1"/>
</dbReference>
<organism evidence="13 14">
    <name type="scientific">Nibricoccus aquaticus</name>
    <dbReference type="NCBI Taxonomy" id="2576891"/>
    <lineage>
        <taxon>Bacteria</taxon>
        <taxon>Pseudomonadati</taxon>
        <taxon>Verrucomicrobiota</taxon>
        <taxon>Opitutia</taxon>
        <taxon>Opitutales</taxon>
        <taxon>Opitutaceae</taxon>
        <taxon>Nibricoccus</taxon>
    </lineage>
</organism>
<dbReference type="GO" id="GO:0005886">
    <property type="term" value="C:plasma membrane"/>
    <property type="evidence" value="ECO:0007669"/>
    <property type="project" value="UniProtKB-SubCell"/>
</dbReference>
<comment type="similarity">
    <text evidence="2">Belongs to the TonB family.</text>
</comment>
<gene>
    <name evidence="13" type="ORF">CMV30_17640</name>
</gene>
<dbReference type="GO" id="GO:0055085">
    <property type="term" value="P:transmembrane transport"/>
    <property type="evidence" value="ECO:0007669"/>
    <property type="project" value="InterPro"/>
</dbReference>
<comment type="subcellular location">
    <subcellularLocation>
        <location evidence="1">Cell inner membrane</location>
        <topology evidence="1">Single-pass membrane protein</topology>
        <orientation evidence="1">Periplasmic side</orientation>
    </subcellularLocation>
</comment>
<keyword evidence="9" id="KW-0472">Membrane</keyword>
<dbReference type="AlphaFoldDB" id="A0A290QAD3"/>
<dbReference type="Gene3D" id="3.30.1150.10">
    <property type="match status" value="1"/>
</dbReference>
<dbReference type="GO" id="GO:0015031">
    <property type="term" value="P:protein transport"/>
    <property type="evidence" value="ECO:0007669"/>
    <property type="project" value="UniProtKB-KW"/>
</dbReference>
<dbReference type="KEGG" id="vbh:CMV30_17640"/>
<evidence type="ECO:0000313" key="13">
    <source>
        <dbReference type="EMBL" id="ATC65619.1"/>
    </source>
</evidence>